<dbReference type="InterPro" id="IPR010044">
    <property type="entry name" value="MTAP"/>
</dbReference>
<feature type="site" description="Important for substrate specificity" evidence="4">
    <location>
        <position position="165"/>
    </location>
</feature>
<dbReference type="CDD" id="cd09010">
    <property type="entry name" value="MTAP_SsMTAPII_like_MTIP"/>
    <property type="match status" value="1"/>
</dbReference>
<comment type="function">
    <text evidence="4">Purine nucleoside phosphorylase which is highly specific for 6-oxopurine nucleosides. Cleaves guanosine or inosine to respective bases and sugar-1-phosphate molecules. Involved in purine salvage.</text>
</comment>
<comment type="catalytic activity">
    <reaction evidence="4">
        <text>a purine D-ribonucleoside + phosphate = a purine nucleobase + alpha-D-ribose 1-phosphate</text>
        <dbReference type="Rhea" id="RHEA:19805"/>
        <dbReference type="ChEBI" id="CHEBI:26386"/>
        <dbReference type="ChEBI" id="CHEBI:43474"/>
        <dbReference type="ChEBI" id="CHEBI:57720"/>
        <dbReference type="ChEBI" id="CHEBI:142355"/>
        <dbReference type="EC" id="2.4.2.1"/>
    </reaction>
</comment>
<evidence type="ECO:0000256" key="1">
    <source>
        <dbReference type="ARBA" id="ARBA00022676"/>
    </source>
</evidence>
<dbReference type="NCBIfam" id="TIGR01694">
    <property type="entry name" value="MTAP"/>
    <property type="match status" value="1"/>
</dbReference>
<dbReference type="STRING" id="656914.SAMN00017405_0073"/>
<gene>
    <name evidence="6" type="ORF">SAMN00017405_0073</name>
</gene>
<dbReference type="Gene3D" id="3.40.50.1580">
    <property type="entry name" value="Nucleoside phosphorylase domain"/>
    <property type="match status" value="1"/>
</dbReference>
<keyword evidence="7" id="KW-1185">Reference proteome</keyword>
<dbReference type="PANTHER" id="PTHR42679">
    <property type="entry name" value="S-METHYL-5'-THIOADENOSINE PHOSPHORYLASE"/>
    <property type="match status" value="1"/>
</dbReference>
<feature type="domain" description="Nucleoside phosphorylase" evidence="5">
    <location>
        <begin position="5"/>
        <end position="238"/>
    </location>
</feature>
<dbReference type="Proteomes" id="UP000192731">
    <property type="component" value="Unassembled WGS sequence"/>
</dbReference>
<keyword evidence="3 4" id="KW-0660">Purine salvage</keyword>
<dbReference type="UniPathway" id="UPA00606"/>
<evidence type="ECO:0000259" key="5">
    <source>
        <dbReference type="Pfam" id="PF01048"/>
    </source>
</evidence>
<dbReference type="NCBIfam" id="NF006599">
    <property type="entry name" value="PRK09136.1"/>
    <property type="match status" value="1"/>
</dbReference>
<keyword evidence="2 4" id="KW-0808">Transferase</keyword>
<evidence type="ECO:0000313" key="6">
    <source>
        <dbReference type="EMBL" id="SMB93657.1"/>
    </source>
</evidence>
<evidence type="ECO:0000256" key="2">
    <source>
        <dbReference type="ARBA" id="ARBA00022679"/>
    </source>
</evidence>
<dbReference type="OrthoDB" id="1523230at2"/>
<dbReference type="InterPro" id="IPR000845">
    <property type="entry name" value="Nucleoside_phosphorylase_d"/>
</dbReference>
<sequence length="266" mass="29364">MKIDFAVIGGTGVYNPKMLTNLKIVDEDTPYGKVSITIGEVFSKKVAFLARHGQGHSVPPHLINYRANIYALKNLGVKKIIATAAVGSLREDLRPGDFVLLDQFIDFTKNREQTFYEGGEKGVLHLDMTNPYCPETRNLIAQVCPKDITLHPKGNYICTEGPRFETPAEIKMFSLWNADVVGMTSVPEVVLAKELGMCYASIAMVTNFAAGISQNELTHAEVTETMAQNKEKLQDLLMVVLENIAEKQNCVCPLATKELGNLGKEE</sequence>
<name>A0A1W1VJV7_DESTI</name>
<comment type="similarity">
    <text evidence="4">Belongs to the PNP/MTAP phosphorylase family. MTAP subfamily.</text>
</comment>
<evidence type="ECO:0000256" key="4">
    <source>
        <dbReference type="HAMAP-Rule" id="MF_01963"/>
    </source>
</evidence>
<proteinExistence type="inferred from homology"/>
<dbReference type="EMBL" id="FWWT01000022">
    <property type="protein sequence ID" value="SMB93657.1"/>
    <property type="molecule type" value="Genomic_DNA"/>
</dbReference>
<evidence type="ECO:0000313" key="7">
    <source>
        <dbReference type="Proteomes" id="UP000192731"/>
    </source>
</evidence>
<keyword evidence="1 4" id="KW-0328">Glycosyltransferase</keyword>
<dbReference type="GO" id="GO:0019509">
    <property type="term" value="P:L-methionine salvage from methylthioadenosine"/>
    <property type="evidence" value="ECO:0007669"/>
    <property type="project" value="TreeGrafter"/>
</dbReference>
<comment type="subunit">
    <text evidence="4">Homohexamer. Dimer of a homotrimer.</text>
</comment>
<dbReference type="GO" id="GO:0017061">
    <property type="term" value="F:S-methyl-5-thioadenosine phosphorylase activity"/>
    <property type="evidence" value="ECO:0007669"/>
    <property type="project" value="InterPro"/>
</dbReference>
<protein>
    <recommendedName>
        <fullName evidence="4">Probable 6-oxopurine nucleoside phosphorylase</fullName>
        <ecNumber evidence="4">2.4.2.1</ecNumber>
    </recommendedName>
    <alternativeName>
        <fullName evidence="4">Purine nucleoside phosphorylase</fullName>
        <shortName evidence="4">PNP</shortName>
    </alternativeName>
</protein>
<dbReference type="HAMAP" id="MF_01963">
    <property type="entry name" value="MTAP"/>
    <property type="match status" value="1"/>
</dbReference>
<dbReference type="Pfam" id="PF01048">
    <property type="entry name" value="PNP_UDP_1"/>
    <property type="match status" value="1"/>
</dbReference>
<accession>A0A1W1VJV7</accession>
<dbReference type="InterPro" id="IPR035994">
    <property type="entry name" value="Nucleoside_phosphorylase_sf"/>
</dbReference>
<comment type="caution">
    <text evidence="4">Lacks conserved residue(s) required for the propagation of feature annotation.</text>
</comment>
<comment type="pathway">
    <text evidence="4">Purine metabolism; purine nucleoside salvage.</text>
</comment>
<feature type="binding site" evidence="4">
    <location>
        <position position="184"/>
    </location>
    <ligand>
        <name>phosphate</name>
        <dbReference type="ChEBI" id="CHEBI:43474"/>
    </ligand>
</feature>
<dbReference type="PANTHER" id="PTHR42679:SF2">
    <property type="entry name" value="S-METHYL-5'-THIOADENOSINE PHOSPHORYLASE"/>
    <property type="match status" value="1"/>
</dbReference>
<dbReference type="AlphaFoldDB" id="A0A1W1VJV7"/>
<feature type="binding site" evidence="4">
    <location>
        <begin position="207"/>
        <end position="209"/>
    </location>
    <ligand>
        <name>substrate</name>
    </ligand>
</feature>
<dbReference type="SUPFAM" id="SSF53167">
    <property type="entry name" value="Purine and uridine phosphorylases"/>
    <property type="match status" value="1"/>
</dbReference>
<dbReference type="GO" id="GO:0006166">
    <property type="term" value="P:purine ribonucleoside salvage"/>
    <property type="evidence" value="ECO:0007669"/>
    <property type="project" value="UniProtKB-UniRule"/>
</dbReference>
<organism evidence="6 7">
    <name type="scientific">Desulfonispora thiosulfatigenes DSM 11270</name>
    <dbReference type="NCBI Taxonomy" id="656914"/>
    <lineage>
        <taxon>Bacteria</taxon>
        <taxon>Bacillati</taxon>
        <taxon>Bacillota</taxon>
        <taxon>Clostridia</taxon>
        <taxon>Eubacteriales</taxon>
        <taxon>Peptococcaceae</taxon>
        <taxon>Desulfonispora</taxon>
    </lineage>
</organism>
<dbReference type="EC" id="2.4.2.1" evidence="4"/>
<dbReference type="FunFam" id="3.40.50.1580:FF:000012">
    <property type="entry name" value="Probable 6-oxopurine nucleoside phosphorylase"/>
    <property type="match status" value="1"/>
</dbReference>
<feature type="site" description="Important for substrate specificity" evidence="4">
    <location>
        <position position="219"/>
    </location>
</feature>
<feature type="binding site" evidence="4">
    <location>
        <position position="183"/>
    </location>
    <ligand>
        <name>substrate</name>
    </ligand>
</feature>
<dbReference type="RefSeq" id="WP_084054265.1">
    <property type="nucleotide sequence ID" value="NZ_FWWT01000022.1"/>
</dbReference>
<feature type="binding site" evidence="4">
    <location>
        <position position="11"/>
    </location>
    <ligand>
        <name>phosphate</name>
        <dbReference type="ChEBI" id="CHEBI:43474"/>
    </ligand>
</feature>
<comment type="miscellaneous">
    <text evidence="4">Although this enzyme belongs to the family of MTA phosphorylases based on sequence homology, it has been shown that conserved amino acid substitutions in the substrate binding pocket convert the substrate specificity of this enzyme from 6-aminopurines to 6-oxopurines.</text>
</comment>
<evidence type="ECO:0000256" key="3">
    <source>
        <dbReference type="ARBA" id="ARBA00022726"/>
    </source>
</evidence>
<feature type="binding site" evidence="4">
    <location>
        <begin position="51"/>
        <end position="52"/>
    </location>
    <ligand>
        <name>phosphate</name>
        <dbReference type="ChEBI" id="CHEBI:43474"/>
    </ligand>
</feature>
<dbReference type="GO" id="GO:0005829">
    <property type="term" value="C:cytosol"/>
    <property type="evidence" value="ECO:0007669"/>
    <property type="project" value="TreeGrafter"/>
</dbReference>
<reference evidence="6 7" key="1">
    <citation type="submission" date="2017-04" db="EMBL/GenBank/DDBJ databases">
        <authorList>
            <person name="Afonso C.L."/>
            <person name="Miller P.J."/>
            <person name="Scott M.A."/>
            <person name="Spackman E."/>
            <person name="Goraichik I."/>
            <person name="Dimitrov K.M."/>
            <person name="Suarez D.L."/>
            <person name="Swayne D.E."/>
        </authorList>
    </citation>
    <scope>NUCLEOTIDE SEQUENCE [LARGE SCALE GENOMIC DNA]</scope>
    <source>
        <strain evidence="6 7">DSM 11270</strain>
    </source>
</reference>